<gene>
    <name evidence="1" type="ORF">METZ01_LOCUS106688</name>
</gene>
<name>A0A381WMV7_9ZZZZ</name>
<proteinExistence type="predicted"/>
<sequence>MKLIAKFHDVDSFTATEAVRRAKDLLGDYTNIKAYPSTNDPWDIVYFALQQIVTGKQLNMLFDEGALYPKKLKEFRSEILGRLTAELDEVIQDNEHKAN</sequence>
<dbReference type="AlphaFoldDB" id="A0A381WMV7"/>
<accession>A0A381WMV7</accession>
<protein>
    <submittedName>
        <fullName evidence="1">Uncharacterized protein</fullName>
    </submittedName>
</protein>
<dbReference type="EMBL" id="UINC01012308">
    <property type="protein sequence ID" value="SVA53834.1"/>
    <property type="molecule type" value="Genomic_DNA"/>
</dbReference>
<reference evidence="1" key="1">
    <citation type="submission" date="2018-05" db="EMBL/GenBank/DDBJ databases">
        <authorList>
            <person name="Lanie J.A."/>
            <person name="Ng W.-L."/>
            <person name="Kazmierczak K.M."/>
            <person name="Andrzejewski T.M."/>
            <person name="Davidsen T.M."/>
            <person name="Wayne K.J."/>
            <person name="Tettelin H."/>
            <person name="Glass J.I."/>
            <person name="Rusch D."/>
            <person name="Podicherti R."/>
            <person name="Tsui H.-C.T."/>
            <person name="Winkler M.E."/>
        </authorList>
    </citation>
    <scope>NUCLEOTIDE SEQUENCE</scope>
</reference>
<evidence type="ECO:0000313" key="1">
    <source>
        <dbReference type="EMBL" id="SVA53834.1"/>
    </source>
</evidence>
<organism evidence="1">
    <name type="scientific">marine metagenome</name>
    <dbReference type="NCBI Taxonomy" id="408172"/>
    <lineage>
        <taxon>unclassified sequences</taxon>
        <taxon>metagenomes</taxon>
        <taxon>ecological metagenomes</taxon>
    </lineage>
</organism>